<dbReference type="EMBL" id="CM037158">
    <property type="protein sequence ID" value="KAH7852219.1"/>
    <property type="molecule type" value="Genomic_DNA"/>
</dbReference>
<keyword evidence="2" id="KW-1185">Reference proteome</keyword>
<evidence type="ECO:0000313" key="1">
    <source>
        <dbReference type="EMBL" id="KAH7852219.1"/>
    </source>
</evidence>
<accession>A0ACB7YHA9</accession>
<evidence type="ECO:0000313" key="2">
    <source>
        <dbReference type="Proteomes" id="UP000828048"/>
    </source>
</evidence>
<dbReference type="Proteomes" id="UP000828048">
    <property type="component" value="Chromosome 8"/>
</dbReference>
<protein>
    <submittedName>
        <fullName evidence="1">Uncharacterized protein</fullName>
    </submittedName>
</protein>
<sequence>MKLTEEEWEKLIVMHKFLEVFYEVTCLFSGTLYPTANVYFRGVWKVHTSLLEVLRGENNFMTNMVKDMYAKFSKYWSEYSLVLSCAAILDPRYKVKFVAYCYSKLYHEDAEGRVNTIVITLHKLFDEYMERSASKSLGTSSVCVAGASEANRIDGFEDYETFQSQTFGSQFVKSELDLYLEESCFPLNHEIDVLEYWNKSSMRYPELAKMARKLPSSSSKLAAETNGVDETHSSSESDTDEDEFQEML</sequence>
<name>A0ACB7YHA9_9ERIC</name>
<organism evidence="1 2">
    <name type="scientific">Vaccinium darrowii</name>
    <dbReference type="NCBI Taxonomy" id="229202"/>
    <lineage>
        <taxon>Eukaryota</taxon>
        <taxon>Viridiplantae</taxon>
        <taxon>Streptophyta</taxon>
        <taxon>Embryophyta</taxon>
        <taxon>Tracheophyta</taxon>
        <taxon>Spermatophyta</taxon>
        <taxon>Magnoliopsida</taxon>
        <taxon>eudicotyledons</taxon>
        <taxon>Gunneridae</taxon>
        <taxon>Pentapetalae</taxon>
        <taxon>asterids</taxon>
        <taxon>Ericales</taxon>
        <taxon>Ericaceae</taxon>
        <taxon>Vaccinioideae</taxon>
        <taxon>Vaccinieae</taxon>
        <taxon>Vaccinium</taxon>
    </lineage>
</organism>
<reference evidence="1 2" key="1">
    <citation type="journal article" date="2021" name="Hortic Res">
        <title>High-quality reference genome and annotation aids understanding of berry development for evergreen blueberry (Vaccinium darrowii).</title>
        <authorList>
            <person name="Yu J."/>
            <person name="Hulse-Kemp A.M."/>
            <person name="Babiker E."/>
            <person name="Staton M."/>
        </authorList>
    </citation>
    <scope>NUCLEOTIDE SEQUENCE [LARGE SCALE GENOMIC DNA]</scope>
    <source>
        <strain evidence="2">cv. NJ 8807/NJ 8810</strain>
        <tissue evidence="1">Young leaf</tissue>
    </source>
</reference>
<gene>
    <name evidence="1" type="ORF">Vadar_021909</name>
</gene>
<proteinExistence type="predicted"/>
<comment type="caution">
    <text evidence="1">The sequence shown here is derived from an EMBL/GenBank/DDBJ whole genome shotgun (WGS) entry which is preliminary data.</text>
</comment>